<dbReference type="OrthoDB" id="9816296at2"/>
<organism evidence="4 5">
    <name type="scientific">Staphylococcus xylosus</name>
    <dbReference type="NCBI Taxonomy" id="1288"/>
    <lineage>
        <taxon>Bacteria</taxon>
        <taxon>Bacillati</taxon>
        <taxon>Bacillota</taxon>
        <taxon>Bacilli</taxon>
        <taxon>Bacillales</taxon>
        <taxon>Staphylococcaceae</taxon>
        <taxon>Staphylococcus</taxon>
    </lineage>
</organism>
<evidence type="ECO:0000259" key="3">
    <source>
        <dbReference type="PROSITE" id="PS50977"/>
    </source>
</evidence>
<dbReference type="InterPro" id="IPR009057">
    <property type="entry name" value="Homeodomain-like_sf"/>
</dbReference>
<dbReference type="Proteomes" id="UP000307747">
    <property type="component" value="Unassembled WGS sequence"/>
</dbReference>
<name>A0A5R9B1E4_STAXY</name>
<reference evidence="4 5" key="1">
    <citation type="submission" date="2019-05" db="EMBL/GenBank/DDBJ databases">
        <title>The metagenome of a microbial culture collection derived from dairy environment covers the genomic content of the human microbiome.</title>
        <authorList>
            <person name="Roder T."/>
            <person name="Wuthrich D."/>
            <person name="Sattari Z."/>
            <person name="Von Ah U."/>
            <person name="Bar C."/>
            <person name="Ronchi F."/>
            <person name="Macpherson A.J."/>
            <person name="Ganal-Vonarburg S.C."/>
            <person name="Bruggmann R."/>
            <person name="Vergeres G."/>
        </authorList>
    </citation>
    <scope>NUCLEOTIDE SEQUENCE [LARGE SCALE GENOMIC DNA]</scope>
    <source>
        <strain evidence="4 5">FAM 20833</strain>
    </source>
</reference>
<dbReference type="RefSeq" id="WP_138406039.1">
    <property type="nucleotide sequence ID" value="NZ_JAMWMC010000004.1"/>
</dbReference>
<dbReference type="AlphaFoldDB" id="A0A5R9B1E4"/>
<feature type="DNA-binding region" description="H-T-H motif" evidence="2">
    <location>
        <begin position="31"/>
        <end position="50"/>
    </location>
</feature>
<gene>
    <name evidence="4" type="ORF">FEZ53_09370</name>
</gene>
<evidence type="ECO:0000313" key="5">
    <source>
        <dbReference type="Proteomes" id="UP000307747"/>
    </source>
</evidence>
<proteinExistence type="predicted"/>
<dbReference type="Gene3D" id="1.10.357.10">
    <property type="entry name" value="Tetracycline Repressor, domain 2"/>
    <property type="match status" value="1"/>
</dbReference>
<evidence type="ECO:0000256" key="2">
    <source>
        <dbReference type="PROSITE-ProRule" id="PRU00335"/>
    </source>
</evidence>
<dbReference type="GO" id="GO:0003677">
    <property type="term" value="F:DNA binding"/>
    <property type="evidence" value="ECO:0007669"/>
    <property type="project" value="UniProtKB-UniRule"/>
</dbReference>
<dbReference type="InterPro" id="IPR036271">
    <property type="entry name" value="Tet_transcr_reg_TetR-rel_C_sf"/>
</dbReference>
<dbReference type="EMBL" id="VBTJ01000002">
    <property type="protein sequence ID" value="TLP89668.1"/>
    <property type="molecule type" value="Genomic_DNA"/>
</dbReference>
<comment type="caution">
    <text evidence="4">The sequence shown here is derived from an EMBL/GenBank/DDBJ whole genome shotgun (WGS) entry which is preliminary data.</text>
</comment>
<sequence length="194" mass="22485">MPKIVDREKKKQQIVQFAWQSIVNEGAKGATVRNIANLAKMTPGQIRYYYPNHSKLLEMVFLEVIRKVKQRIQDIYSNEALSTVDKVIQGLLAVIPLDKERYADMEVWMAFHYELHQVGKEFMRDEIKSLIELSITYLEKHKLLDNSLNQNLSVIKAHALLDGLALHKLLNSEMIANEDIIQLVVNEVNSWLKE</sequence>
<feature type="domain" description="HTH tetR-type" evidence="3">
    <location>
        <begin position="8"/>
        <end position="68"/>
    </location>
</feature>
<evidence type="ECO:0000313" key="4">
    <source>
        <dbReference type="EMBL" id="TLP89668.1"/>
    </source>
</evidence>
<dbReference type="SUPFAM" id="SSF48498">
    <property type="entry name" value="Tetracyclin repressor-like, C-terminal domain"/>
    <property type="match status" value="1"/>
</dbReference>
<dbReference type="PROSITE" id="PS50977">
    <property type="entry name" value="HTH_TETR_2"/>
    <property type="match status" value="1"/>
</dbReference>
<dbReference type="SUPFAM" id="SSF46689">
    <property type="entry name" value="Homeodomain-like"/>
    <property type="match status" value="1"/>
</dbReference>
<evidence type="ECO:0000256" key="1">
    <source>
        <dbReference type="ARBA" id="ARBA00023125"/>
    </source>
</evidence>
<accession>A0A5R9B1E4</accession>
<protein>
    <submittedName>
        <fullName evidence="4">TetR/AcrR family transcriptional regulator</fullName>
    </submittedName>
</protein>
<dbReference type="InterPro" id="IPR001647">
    <property type="entry name" value="HTH_TetR"/>
</dbReference>
<keyword evidence="1 2" id="KW-0238">DNA-binding</keyword>